<dbReference type="Proteomes" id="UP001058860">
    <property type="component" value="Chromosome"/>
</dbReference>
<dbReference type="RefSeq" id="WP_353862519.1">
    <property type="nucleotide sequence ID" value="NZ_CP088295.1"/>
</dbReference>
<organism evidence="1 2">
    <name type="scientific">Svornostia abyssi</name>
    <dbReference type="NCBI Taxonomy" id="2898438"/>
    <lineage>
        <taxon>Bacteria</taxon>
        <taxon>Bacillati</taxon>
        <taxon>Actinomycetota</taxon>
        <taxon>Thermoleophilia</taxon>
        <taxon>Solirubrobacterales</taxon>
        <taxon>Baekduiaceae</taxon>
        <taxon>Svornostia</taxon>
    </lineage>
</organism>
<accession>A0ABY5PBC6</accession>
<sequence>MNAETPERGMKVTMMLCDYVAAPDGKLTIVGGGWSVTGPQPVPFGIAVTFEVPWNLTNQRHAFRFELIDPDGNGVVPLGGSEPVIIEGDFEVGRPPGARVGTSFPFPLPINSGPMPLAPGGHYEWRLFVNGQTHEDWRLAFSTRPDAQSNAA</sequence>
<name>A0ABY5PBC6_9ACTN</name>
<dbReference type="InterPro" id="IPR054221">
    <property type="entry name" value="DUF6941"/>
</dbReference>
<evidence type="ECO:0000313" key="2">
    <source>
        <dbReference type="Proteomes" id="UP001058860"/>
    </source>
</evidence>
<keyword evidence="2" id="KW-1185">Reference proteome</keyword>
<gene>
    <name evidence="1" type="ORF">LRS13_14775</name>
</gene>
<proteinExistence type="predicted"/>
<dbReference type="Pfam" id="PF22091">
    <property type="entry name" value="DUF6941"/>
    <property type="match status" value="1"/>
</dbReference>
<protein>
    <submittedName>
        <fullName evidence="1">Uncharacterized protein</fullName>
    </submittedName>
</protein>
<reference evidence="2" key="1">
    <citation type="submission" date="2021-11" db="EMBL/GenBank/DDBJ databases">
        <title>Cultivation dependent microbiological survey of springs from the worlds oldest radium mine currently devoted to the extraction of radon-saturated water.</title>
        <authorList>
            <person name="Kapinusova G."/>
            <person name="Smrhova T."/>
            <person name="Strejcek M."/>
            <person name="Suman J."/>
            <person name="Jani K."/>
            <person name="Pajer P."/>
            <person name="Uhlik O."/>
        </authorList>
    </citation>
    <scope>NUCLEOTIDE SEQUENCE [LARGE SCALE GENOMIC DNA]</scope>
    <source>
        <strain evidence="2">J379</strain>
    </source>
</reference>
<evidence type="ECO:0000313" key="1">
    <source>
        <dbReference type="EMBL" id="UUY01980.1"/>
    </source>
</evidence>
<dbReference type="EMBL" id="CP088295">
    <property type="protein sequence ID" value="UUY01980.1"/>
    <property type="molecule type" value="Genomic_DNA"/>
</dbReference>